<evidence type="ECO:0000256" key="6">
    <source>
        <dbReference type="ARBA" id="ARBA00038076"/>
    </source>
</evidence>
<keyword evidence="5 7" id="KW-0472">Membrane</keyword>
<comment type="similarity">
    <text evidence="6">Belongs to the ABC-4 integral membrane protein family.</text>
</comment>
<keyword evidence="11" id="KW-1185">Reference proteome</keyword>
<keyword evidence="3 7" id="KW-0812">Transmembrane</keyword>
<dbReference type="PATRIC" id="fig|1121305.3.peg.2074"/>
<reference evidence="10 11" key="1">
    <citation type="submission" date="2016-02" db="EMBL/GenBank/DDBJ databases">
        <title>Genome sequence of Clostridium colicanis DSM 13634.</title>
        <authorList>
            <person name="Poehlein A."/>
            <person name="Daniel R."/>
        </authorList>
    </citation>
    <scope>NUCLEOTIDE SEQUENCE [LARGE SCALE GENOMIC DNA]</scope>
    <source>
        <strain evidence="10 11">DSM 13634</strain>
    </source>
</reference>
<evidence type="ECO:0000259" key="9">
    <source>
        <dbReference type="Pfam" id="PF12704"/>
    </source>
</evidence>
<dbReference type="EMBL" id="LTBB01000011">
    <property type="protein sequence ID" value="KYH28342.1"/>
    <property type="molecule type" value="Genomic_DNA"/>
</dbReference>
<evidence type="ECO:0000313" key="10">
    <source>
        <dbReference type="EMBL" id="KYH28342.1"/>
    </source>
</evidence>
<protein>
    <submittedName>
        <fullName evidence="10">ABC transporter permease YtrF</fullName>
    </submittedName>
</protein>
<dbReference type="PANTHER" id="PTHR30572">
    <property type="entry name" value="MEMBRANE COMPONENT OF TRANSPORTER-RELATED"/>
    <property type="match status" value="1"/>
</dbReference>
<evidence type="ECO:0000256" key="3">
    <source>
        <dbReference type="ARBA" id="ARBA00022692"/>
    </source>
</evidence>
<sequence>MINSYKHITWKYIKGNKKRTILTLIGIILSVALISSIGFFLKSMQKAKIEDMKNAYGSWHIAYSKVDDALITKIKSNPNVLRSGVYAEGKEIDINDNLKAKEVFITSQGAELLPYSLKEGRFPEKDTELVLEGWFLDKIKKDGKLGDSIKILNKEYTLVGILKDTYKSQVTKTGEIITNSSNINDNDRILLAELNVNRNLGKNIDELEKLSDKKFVMRNDYLLSMLGEEMPKGLLGILVIITTIVMVATIAVIYNAFQISVVERVKQFGLLRAVGATQKQIRKIILREATFLAIIGIPIGLCFGIIALYGIDLAFKIISTREVVFIEPTITIDVLIISTVIGLLSIYISALLPATFAGRISPLVAISSRNSISKEKLKKRKSLIIEKIFGFEGALASKNIKRNRKRYRTTVFSIIISVTLFITFKAFMDMSLNVYDKMNESRDIHFSIILNGDFSTEPKKINEEIIKNIEDMPETEAVYKVYNQYLFQSVIDKSKELKKIKDIGNVYEDTNYNGENKTLLDASLSVYDENSLKVAKKYLKEGSINVEDLNNKNGVIIIGKNEIFNRKTKKYYYGPIANLKVGDEIPIQSYDDGLGLEEKIEFGKRQVKKVKVLAVLEGDPFDFNGYGNAIKMITTKEVAEKLTSKDIIPSRVDIKIKDTNLENSAKKNIESIISSSEDLQLINIIEENRTSKSSILMIKILLYGFVIVVSLIGSVNIINTLTTNIILRRREFAALKCIGLTQKGLRKIITLEGMLYGIKGSIYGSIIGTFLSYAIYKNMNYVREQSYRLPLDSILITVAGTMIIGYISVQAPLRRMKRENLIEAVREDF</sequence>
<dbReference type="InterPro" id="IPR050250">
    <property type="entry name" value="Macrolide_Exporter_MacB"/>
</dbReference>
<feature type="domain" description="MacB-like periplasmic core" evidence="9">
    <location>
        <begin position="20"/>
        <end position="174"/>
    </location>
</feature>
<comment type="caution">
    <text evidence="10">The sequence shown here is derived from an EMBL/GenBank/DDBJ whole genome shotgun (WGS) entry which is preliminary data.</text>
</comment>
<dbReference type="AlphaFoldDB" id="A0A151AL45"/>
<dbReference type="STRING" id="1121305.CLCOL_20680"/>
<accession>A0A151AL45</accession>
<evidence type="ECO:0000256" key="1">
    <source>
        <dbReference type="ARBA" id="ARBA00004651"/>
    </source>
</evidence>
<gene>
    <name evidence="10" type="primary">ytrF</name>
    <name evidence="10" type="ORF">CLCOL_20680</name>
</gene>
<dbReference type="GO" id="GO:0022857">
    <property type="term" value="F:transmembrane transporter activity"/>
    <property type="evidence" value="ECO:0007669"/>
    <property type="project" value="TreeGrafter"/>
</dbReference>
<keyword evidence="2" id="KW-1003">Cell membrane</keyword>
<feature type="transmembrane region" description="Helical" evidence="7">
    <location>
        <begin position="21"/>
        <end position="41"/>
    </location>
</feature>
<evidence type="ECO:0000313" key="11">
    <source>
        <dbReference type="Proteomes" id="UP000075374"/>
    </source>
</evidence>
<dbReference type="InterPro" id="IPR003838">
    <property type="entry name" value="ABC3_permease_C"/>
</dbReference>
<evidence type="ECO:0000256" key="5">
    <source>
        <dbReference type="ARBA" id="ARBA00023136"/>
    </source>
</evidence>
<feature type="transmembrane region" description="Helical" evidence="7">
    <location>
        <begin position="289"/>
        <end position="310"/>
    </location>
</feature>
<evidence type="ECO:0000256" key="7">
    <source>
        <dbReference type="SAM" id="Phobius"/>
    </source>
</evidence>
<dbReference type="PANTHER" id="PTHR30572:SF4">
    <property type="entry name" value="ABC TRANSPORTER PERMEASE YTRF"/>
    <property type="match status" value="1"/>
</dbReference>
<organism evidence="10 11">
    <name type="scientific">Clostridium colicanis DSM 13634</name>
    <dbReference type="NCBI Taxonomy" id="1121305"/>
    <lineage>
        <taxon>Bacteria</taxon>
        <taxon>Bacillati</taxon>
        <taxon>Bacillota</taxon>
        <taxon>Clostridia</taxon>
        <taxon>Eubacteriales</taxon>
        <taxon>Clostridiaceae</taxon>
        <taxon>Clostridium</taxon>
    </lineage>
</organism>
<keyword evidence="4 7" id="KW-1133">Transmembrane helix</keyword>
<evidence type="ECO:0000256" key="4">
    <source>
        <dbReference type="ARBA" id="ARBA00022989"/>
    </source>
</evidence>
<name>A0A151AL45_9CLOT</name>
<feature type="transmembrane region" description="Helical" evidence="7">
    <location>
        <begin position="234"/>
        <end position="257"/>
    </location>
</feature>
<comment type="subcellular location">
    <subcellularLocation>
        <location evidence="1">Cell membrane</location>
        <topology evidence="1">Multi-pass membrane protein</topology>
    </subcellularLocation>
</comment>
<dbReference type="Pfam" id="PF12704">
    <property type="entry name" value="MacB_PCD"/>
    <property type="match status" value="1"/>
</dbReference>
<feature type="transmembrane region" description="Helical" evidence="7">
    <location>
        <begin position="407"/>
        <end position="428"/>
    </location>
</feature>
<proteinExistence type="inferred from homology"/>
<feature type="transmembrane region" description="Helical" evidence="7">
    <location>
        <begin position="748"/>
        <end position="775"/>
    </location>
</feature>
<feature type="transmembrane region" description="Helical" evidence="7">
    <location>
        <begin position="787"/>
        <end position="809"/>
    </location>
</feature>
<feature type="domain" description="ABC3 transporter permease C-terminal" evidence="8">
    <location>
        <begin position="240"/>
        <end position="362"/>
    </location>
</feature>
<dbReference type="InterPro" id="IPR025857">
    <property type="entry name" value="MacB_PCD"/>
</dbReference>
<dbReference type="Pfam" id="PF02687">
    <property type="entry name" value="FtsX"/>
    <property type="match status" value="2"/>
</dbReference>
<evidence type="ECO:0000259" key="8">
    <source>
        <dbReference type="Pfam" id="PF02687"/>
    </source>
</evidence>
<feature type="transmembrane region" description="Helical" evidence="7">
    <location>
        <begin position="330"/>
        <end position="352"/>
    </location>
</feature>
<dbReference type="GO" id="GO:0005886">
    <property type="term" value="C:plasma membrane"/>
    <property type="evidence" value="ECO:0007669"/>
    <property type="project" value="UniProtKB-SubCell"/>
</dbReference>
<dbReference type="Proteomes" id="UP000075374">
    <property type="component" value="Unassembled WGS sequence"/>
</dbReference>
<evidence type="ECO:0000256" key="2">
    <source>
        <dbReference type="ARBA" id="ARBA00022475"/>
    </source>
</evidence>
<feature type="transmembrane region" description="Helical" evidence="7">
    <location>
        <begin position="700"/>
        <end position="727"/>
    </location>
</feature>
<dbReference type="RefSeq" id="WP_061858884.1">
    <property type="nucleotide sequence ID" value="NZ_LTBB01000011.1"/>
</dbReference>
<feature type="domain" description="ABC3 transporter permease C-terminal" evidence="8">
    <location>
        <begin position="705"/>
        <end position="820"/>
    </location>
</feature>